<sequence>MEDHSISTPQAPSTPKNWSIGPSRPLSLRNRHLPRRFRDPFVPSSSLASGVQVPGVSTEQGGETSPTSLRMNMHGGDNSSQGRAGVLPMKRYVVPPLLPPRSGARELERAKAEADVLRHRVEVLTRSEHRLQKTLAERKESLKDIMTDLQGTRTELIFAEEKIADMDVQLQLIKAEFEKYRRWWLTEYYSLKAVLELVLSRDNVEEIASSSRAQFLAYSGSSRA</sequence>
<feature type="compositionally biased region" description="Polar residues" evidence="1">
    <location>
        <begin position="1"/>
        <end position="17"/>
    </location>
</feature>
<evidence type="ECO:0000313" key="2">
    <source>
        <dbReference type="EMBL" id="TEB18700.1"/>
    </source>
</evidence>
<comment type="caution">
    <text evidence="2">The sequence shown here is derived from an EMBL/GenBank/DDBJ whole genome shotgun (WGS) entry which is preliminary data.</text>
</comment>
<evidence type="ECO:0000313" key="3">
    <source>
        <dbReference type="Proteomes" id="UP000298030"/>
    </source>
</evidence>
<feature type="compositionally biased region" description="Polar residues" evidence="1">
    <location>
        <begin position="43"/>
        <end position="67"/>
    </location>
</feature>
<dbReference type="EMBL" id="QPFP01000233">
    <property type="protein sequence ID" value="TEB18700.1"/>
    <property type="molecule type" value="Genomic_DNA"/>
</dbReference>
<organism evidence="2 3">
    <name type="scientific">Coprinellus micaceus</name>
    <name type="common">Glistening ink-cap mushroom</name>
    <name type="synonym">Coprinus micaceus</name>
    <dbReference type="NCBI Taxonomy" id="71717"/>
    <lineage>
        <taxon>Eukaryota</taxon>
        <taxon>Fungi</taxon>
        <taxon>Dikarya</taxon>
        <taxon>Basidiomycota</taxon>
        <taxon>Agaricomycotina</taxon>
        <taxon>Agaricomycetes</taxon>
        <taxon>Agaricomycetidae</taxon>
        <taxon>Agaricales</taxon>
        <taxon>Agaricineae</taxon>
        <taxon>Psathyrellaceae</taxon>
        <taxon>Coprinellus</taxon>
    </lineage>
</organism>
<accession>A0A4Y7SBE6</accession>
<feature type="region of interest" description="Disordered" evidence="1">
    <location>
        <begin position="1"/>
        <end position="67"/>
    </location>
</feature>
<proteinExistence type="predicted"/>
<name>A0A4Y7SBE6_COPMI</name>
<reference evidence="2 3" key="1">
    <citation type="journal article" date="2019" name="Nat. Ecol. Evol.">
        <title>Megaphylogeny resolves global patterns of mushroom evolution.</title>
        <authorList>
            <person name="Varga T."/>
            <person name="Krizsan K."/>
            <person name="Foldi C."/>
            <person name="Dima B."/>
            <person name="Sanchez-Garcia M."/>
            <person name="Sanchez-Ramirez S."/>
            <person name="Szollosi G.J."/>
            <person name="Szarkandi J.G."/>
            <person name="Papp V."/>
            <person name="Albert L."/>
            <person name="Andreopoulos W."/>
            <person name="Angelini C."/>
            <person name="Antonin V."/>
            <person name="Barry K.W."/>
            <person name="Bougher N.L."/>
            <person name="Buchanan P."/>
            <person name="Buyck B."/>
            <person name="Bense V."/>
            <person name="Catcheside P."/>
            <person name="Chovatia M."/>
            <person name="Cooper J."/>
            <person name="Damon W."/>
            <person name="Desjardin D."/>
            <person name="Finy P."/>
            <person name="Geml J."/>
            <person name="Haridas S."/>
            <person name="Hughes K."/>
            <person name="Justo A."/>
            <person name="Karasinski D."/>
            <person name="Kautmanova I."/>
            <person name="Kiss B."/>
            <person name="Kocsube S."/>
            <person name="Kotiranta H."/>
            <person name="LaButti K.M."/>
            <person name="Lechner B.E."/>
            <person name="Liimatainen K."/>
            <person name="Lipzen A."/>
            <person name="Lukacs Z."/>
            <person name="Mihaltcheva S."/>
            <person name="Morgado L.N."/>
            <person name="Niskanen T."/>
            <person name="Noordeloos M.E."/>
            <person name="Ohm R.A."/>
            <person name="Ortiz-Santana B."/>
            <person name="Ovrebo C."/>
            <person name="Racz N."/>
            <person name="Riley R."/>
            <person name="Savchenko A."/>
            <person name="Shiryaev A."/>
            <person name="Soop K."/>
            <person name="Spirin V."/>
            <person name="Szebenyi C."/>
            <person name="Tomsovsky M."/>
            <person name="Tulloss R.E."/>
            <person name="Uehling J."/>
            <person name="Grigoriev I.V."/>
            <person name="Vagvolgyi C."/>
            <person name="Papp T."/>
            <person name="Martin F.M."/>
            <person name="Miettinen O."/>
            <person name="Hibbett D.S."/>
            <person name="Nagy L.G."/>
        </authorList>
    </citation>
    <scope>NUCLEOTIDE SEQUENCE [LARGE SCALE GENOMIC DNA]</scope>
    <source>
        <strain evidence="2 3">FP101781</strain>
    </source>
</reference>
<gene>
    <name evidence="2" type="ORF">FA13DRAFT_1803133</name>
</gene>
<protein>
    <submittedName>
        <fullName evidence="2">Uncharacterized protein</fullName>
    </submittedName>
</protein>
<dbReference type="Proteomes" id="UP000298030">
    <property type="component" value="Unassembled WGS sequence"/>
</dbReference>
<evidence type="ECO:0000256" key="1">
    <source>
        <dbReference type="SAM" id="MobiDB-lite"/>
    </source>
</evidence>
<dbReference type="AlphaFoldDB" id="A0A4Y7SBE6"/>
<keyword evidence="3" id="KW-1185">Reference proteome</keyword>